<evidence type="ECO:0000256" key="6">
    <source>
        <dbReference type="ARBA" id="ARBA00023157"/>
    </source>
</evidence>
<comment type="similarity">
    <text evidence="8">Belongs to the peptidase S1 family. CLIP subfamily.</text>
</comment>
<dbReference type="InterPro" id="IPR033116">
    <property type="entry name" value="TRYPSIN_SER"/>
</dbReference>
<feature type="domain" description="Peptidase S1" evidence="10">
    <location>
        <begin position="394"/>
        <end position="659"/>
    </location>
</feature>
<evidence type="ECO:0000256" key="4">
    <source>
        <dbReference type="ARBA" id="ARBA00022825"/>
    </source>
</evidence>
<gene>
    <name evidence="12" type="ORF">PHAECO_LOCUS8414</name>
</gene>
<dbReference type="InterPro" id="IPR001254">
    <property type="entry name" value="Trypsin_dom"/>
</dbReference>
<dbReference type="SMART" id="SM00680">
    <property type="entry name" value="CLIP"/>
    <property type="match status" value="1"/>
</dbReference>
<dbReference type="InterPro" id="IPR022700">
    <property type="entry name" value="CLIP"/>
</dbReference>
<evidence type="ECO:0000256" key="2">
    <source>
        <dbReference type="ARBA" id="ARBA00022729"/>
    </source>
</evidence>
<keyword evidence="13" id="KW-1185">Reference proteome</keyword>
<dbReference type="InterPro" id="IPR018114">
    <property type="entry name" value="TRYPSIN_HIS"/>
</dbReference>
<dbReference type="AlphaFoldDB" id="A0A9N9SL19"/>
<dbReference type="PROSITE" id="PS50240">
    <property type="entry name" value="TRYPSIN_DOM"/>
    <property type="match status" value="2"/>
</dbReference>
<keyword evidence="4 9" id="KW-0720">Serine protease</keyword>
<organism evidence="12 13">
    <name type="scientific">Phaedon cochleariae</name>
    <name type="common">Mustard beetle</name>
    <dbReference type="NCBI Taxonomy" id="80249"/>
    <lineage>
        <taxon>Eukaryota</taxon>
        <taxon>Metazoa</taxon>
        <taxon>Ecdysozoa</taxon>
        <taxon>Arthropoda</taxon>
        <taxon>Hexapoda</taxon>
        <taxon>Insecta</taxon>
        <taxon>Pterygota</taxon>
        <taxon>Neoptera</taxon>
        <taxon>Endopterygota</taxon>
        <taxon>Coleoptera</taxon>
        <taxon>Polyphaga</taxon>
        <taxon>Cucujiformia</taxon>
        <taxon>Chrysomeloidea</taxon>
        <taxon>Chrysomelidae</taxon>
        <taxon>Chrysomelinae</taxon>
        <taxon>Chrysomelini</taxon>
        <taxon>Phaedon</taxon>
    </lineage>
</organism>
<evidence type="ECO:0000259" key="10">
    <source>
        <dbReference type="PROSITE" id="PS50240"/>
    </source>
</evidence>
<dbReference type="PRINTS" id="PR00722">
    <property type="entry name" value="CHYMOTRYPSIN"/>
</dbReference>
<dbReference type="PROSITE" id="PS00135">
    <property type="entry name" value="TRYPSIN_SER"/>
    <property type="match status" value="2"/>
</dbReference>
<keyword evidence="5" id="KW-0865">Zymogen</keyword>
<protein>
    <recommendedName>
        <fullName evidence="14">CLIP domain-containing serine protease</fullName>
    </recommendedName>
</protein>
<dbReference type="InterPro" id="IPR051487">
    <property type="entry name" value="Ser/Thr_Proteases_Immune/Dev"/>
</dbReference>
<evidence type="ECO:0008006" key="14">
    <source>
        <dbReference type="Google" id="ProtNLM"/>
    </source>
</evidence>
<feature type="domain" description="Peptidase S1" evidence="10">
    <location>
        <begin position="36"/>
        <end position="285"/>
    </location>
</feature>
<evidence type="ECO:0000256" key="3">
    <source>
        <dbReference type="ARBA" id="ARBA00022801"/>
    </source>
</evidence>
<evidence type="ECO:0000259" key="11">
    <source>
        <dbReference type="PROSITE" id="PS51888"/>
    </source>
</evidence>
<dbReference type="Gene3D" id="2.40.10.10">
    <property type="entry name" value="Trypsin-like serine proteases"/>
    <property type="match status" value="4"/>
</dbReference>
<evidence type="ECO:0000256" key="5">
    <source>
        <dbReference type="ARBA" id="ARBA00023145"/>
    </source>
</evidence>
<dbReference type="FunFam" id="2.40.10.10:FF:000084">
    <property type="entry name" value="Serine protease easter"/>
    <property type="match status" value="1"/>
</dbReference>
<dbReference type="CDD" id="cd00190">
    <property type="entry name" value="Tryp_SPc"/>
    <property type="match status" value="2"/>
</dbReference>
<dbReference type="OrthoDB" id="9028152at2759"/>
<dbReference type="FunFam" id="2.40.10.10:FF:000028">
    <property type="entry name" value="Serine protease easter"/>
    <property type="match status" value="2"/>
</dbReference>
<dbReference type="InterPro" id="IPR043504">
    <property type="entry name" value="Peptidase_S1_PA_chymotrypsin"/>
</dbReference>
<dbReference type="InterPro" id="IPR038565">
    <property type="entry name" value="CLIP_sf"/>
</dbReference>
<dbReference type="SUPFAM" id="SSF50494">
    <property type="entry name" value="Trypsin-like serine proteases"/>
    <property type="match status" value="2"/>
</dbReference>
<dbReference type="GO" id="GO:0006508">
    <property type="term" value="P:proteolysis"/>
    <property type="evidence" value="ECO:0007669"/>
    <property type="project" value="UniProtKB-KW"/>
</dbReference>
<keyword evidence="6" id="KW-1015">Disulfide bond</keyword>
<dbReference type="SMART" id="SM00020">
    <property type="entry name" value="Tryp_SPc"/>
    <property type="match status" value="2"/>
</dbReference>
<dbReference type="InterPro" id="IPR001314">
    <property type="entry name" value="Peptidase_S1A"/>
</dbReference>
<proteinExistence type="inferred from homology"/>
<dbReference type="Pfam" id="PF12032">
    <property type="entry name" value="CLIP"/>
    <property type="match status" value="1"/>
</dbReference>
<sequence>MLVTKVIERSIVSAHPADSPFLPSSDQCGIESSDRVLGGEVAGLSEFPWMVLVEYQKDNGQRGFYCGGVLISSKYILTAAHCIKGKDLPRSWKLVSVRLGEFNTENDTDCVHIGNRKKPVCAPPPLNIPVEETIAHESYNPYDVNQYHDIGLLRLAREVTMSAFVKPICLPKSSFDQAIEFSGKNLTVAGWGSTGEKMESPVKMKLVVINLNVGQLCAGGVKNKDSCRGDSGGPLMSLYADEMGEINWYSIGVVSFGPSPCGMENWPGVYTKVANYVPWIVSKLRGQNKGVFNILDAQELCLTPVNSRGDCKSIEACPRLYKMLTHRPITRQDANYLRDSMCGFEGRLPKVCCPFDEPEVTTTRRPYEFDNGSSLGVDLLPSKVICGFNVPDRIYGGKEADLNEFPWMALIQYQRENGRRGFYCGGVLINSRYVLTAAHCVKGKDIPRSWKIVGVRLGEYDTESDIDCKDNGLTMARQCAPPPVDVPVEERIAHEQYDPYNSNQYNDIALLRLSRDVKFTDYVRPVCLPRTASDRRKSFVGKTLTVAGWGKTEKRSESSVKLKLDIPVRSNQECGEIYESAGVTLNGGQLCAGGEKGKDSCRGDSGGPLMTLYEDENGEINWYSIGVVSFGPSPCGMENWPGVYTKVADFVPWIISKLRL</sequence>
<dbReference type="GO" id="GO:0035008">
    <property type="term" value="P:positive regulation of melanization defense response"/>
    <property type="evidence" value="ECO:0007669"/>
    <property type="project" value="UniProtKB-ARBA"/>
</dbReference>
<dbReference type="PROSITE" id="PS51888">
    <property type="entry name" value="CLIP"/>
    <property type="match status" value="1"/>
</dbReference>
<reference evidence="12" key="2">
    <citation type="submission" date="2022-10" db="EMBL/GenBank/DDBJ databases">
        <authorList>
            <consortium name="ENA_rothamsted_submissions"/>
            <consortium name="culmorum"/>
            <person name="King R."/>
        </authorList>
    </citation>
    <scope>NUCLEOTIDE SEQUENCE</scope>
</reference>
<dbReference type="GO" id="GO:0004252">
    <property type="term" value="F:serine-type endopeptidase activity"/>
    <property type="evidence" value="ECO:0007669"/>
    <property type="project" value="InterPro"/>
</dbReference>
<evidence type="ECO:0000256" key="9">
    <source>
        <dbReference type="RuleBase" id="RU363034"/>
    </source>
</evidence>
<dbReference type="FunFam" id="3.30.1640.30:FF:000001">
    <property type="entry name" value="Serine protease 7"/>
    <property type="match status" value="1"/>
</dbReference>
<dbReference type="InterPro" id="IPR009003">
    <property type="entry name" value="Peptidase_S1_PA"/>
</dbReference>
<accession>A0A9N9SL19</accession>
<evidence type="ECO:0000256" key="8">
    <source>
        <dbReference type="ARBA" id="ARBA00024195"/>
    </source>
</evidence>
<keyword evidence="7" id="KW-0325">Glycoprotein</keyword>
<evidence type="ECO:0000313" key="12">
    <source>
        <dbReference type="EMBL" id="CAG9821117.1"/>
    </source>
</evidence>
<reference evidence="12" key="1">
    <citation type="submission" date="2022-01" db="EMBL/GenBank/DDBJ databases">
        <authorList>
            <person name="King R."/>
        </authorList>
    </citation>
    <scope>NUCLEOTIDE SEQUENCE</scope>
</reference>
<evidence type="ECO:0000256" key="1">
    <source>
        <dbReference type="ARBA" id="ARBA00022670"/>
    </source>
</evidence>
<evidence type="ECO:0000256" key="7">
    <source>
        <dbReference type="ARBA" id="ARBA00023180"/>
    </source>
</evidence>
<keyword evidence="3 9" id="KW-0378">Hydrolase</keyword>
<dbReference type="PROSITE" id="PS00134">
    <property type="entry name" value="TRYPSIN_HIS"/>
    <property type="match status" value="2"/>
</dbReference>
<keyword evidence="2" id="KW-0732">Signal</keyword>
<dbReference type="EMBL" id="OU896710">
    <property type="protein sequence ID" value="CAG9821117.1"/>
    <property type="molecule type" value="Genomic_DNA"/>
</dbReference>
<name>A0A9N9SL19_PHACE</name>
<dbReference type="PANTHER" id="PTHR24256">
    <property type="entry name" value="TRYPTASE-RELATED"/>
    <property type="match status" value="1"/>
</dbReference>
<dbReference type="Proteomes" id="UP001153737">
    <property type="component" value="Chromosome 4"/>
</dbReference>
<feature type="domain" description="Clip" evidence="11">
    <location>
        <begin position="300"/>
        <end position="353"/>
    </location>
</feature>
<dbReference type="Pfam" id="PF00089">
    <property type="entry name" value="Trypsin"/>
    <property type="match status" value="2"/>
</dbReference>
<evidence type="ECO:0000313" key="13">
    <source>
        <dbReference type="Proteomes" id="UP001153737"/>
    </source>
</evidence>
<keyword evidence="1 9" id="KW-0645">Protease</keyword>
<dbReference type="Gene3D" id="3.30.1640.30">
    <property type="match status" value="1"/>
</dbReference>